<protein>
    <submittedName>
        <fullName evidence="5">Uncharacterized protein</fullName>
    </submittedName>
</protein>
<dbReference type="SUPFAM" id="SSF53056">
    <property type="entry name" value="beta-carbonic anhydrase, cab"/>
    <property type="match status" value="1"/>
</dbReference>
<organism evidence="5 6">
    <name type="scientific">Neurospora intermedia</name>
    <dbReference type="NCBI Taxonomy" id="5142"/>
    <lineage>
        <taxon>Eukaryota</taxon>
        <taxon>Fungi</taxon>
        <taxon>Dikarya</taxon>
        <taxon>Ascomycota</taxon>
        <taxon>Pezizomycotina</taxon>
        <taxon>Sordariomycetes</taxon>
        <taxon>Sordariomycetidae</taxon>
        <taxon>Sordariales</taxon>
        <taxon>Sordariaceae</taxon>
        <taxon>Neurospora</taxon>
    </lineage>
</organism>
<name>A0ABR3CZP2_NEUIN</name>
<evidence type="ECO:0000313" key="5">
    <source>
        <dbReference type="EMBL" id="KAL0465894.1"/>
    </source>
</evidence>
<dbReference type="PANTHER" id="PTHR43175:SF3">
    <property type="entry name" value="CARBON DISULFIDE HYDROLASE"/>
    <property type="match status" value="1"/>
</dbReference>
<gene>
    <name evidence="5" type="ORF">QR685DRAFT_575949</name>
</gene>
<dbReference type="InterPro" id="IPR036874">
    <property type="entry name" value="Carbonic_anhydrase_sf"/>
</dbReference>
<keyword evidence="6" id="KW-1185">Reference proteome</keyword>
<evidence type="ECO:0000256" key="1">
    <source>
        <dbReference type="ARBA" id="ARBA00001947"/>
    </source>
</evidence>
<sequence>MPITNEDITIRFEAASASCSFTFDKGHLALPPAQRTFGIELGDAHVIRNVRYVMLCYAVYSPSAEARKELEERKLDFLPFPEQKQAIQDDVEFLRGTKLVKDEIPISGWVYEVETGKTVRVV</sequence>
<keyword evidence="4" id="KW-0862">Zinc</keyword>
<dbReference type="InterPro" id="IPR001765">
    <property type="entry name" value="Carbonic_anhydrase"/>
</dbReference>
<evidence type="ECO:0000256" key="4">
    <source>
        <dbReference type="ARBA" id="ARBA00022833"/>
    </source>
</evidence>
<dbReference type="PANTHER" id="PTHR43175">
    <property type="entry name" value="CARBONIC ANHYDRASE"/>
    <property type="match status" value="1"/>
</dbReference>
<comment type="cofactor">
    <cofactor evidence="1">
        <name>Zn(2+)</name>
        <dbReference type="ChEBI" id="CHEBI:29105"/>
    </cofactor>
</comment>
<evidence type="ECO:0000313" key="6">
    <source>
        <dbReference type="Proteomes" id="UP001451303"/>
    </source>
</evidence>
<dbReference type="Proteomes" id="UP001451303">
    <property type="component" value="Unassembled WGS sequence"/>
</dbReference>
<comment type="caution">
    <text evidence="5">The sequence shown here is derived from an EMBL/GenBank/DDBJ whole genome shotgun (WGS) entry which is preliminary data.</text>
</comment>
<dbReference type="EMBL" id="JAVLET010000015">
    <property type="protein sequence ID" value="KAL0465894.1"/>
    <property type="molecule type" value="Genomic_DNA"/>
</dbReference>
<accession>A0ABR3CZP2</accession>
<proteinExistence type="inferred from homology"/>
<reference evidence="5 6" key="1">
    <citation type="submission" date="2023-09" db="EMBL/GenBank/DDBJ databases">
        <title>Multi-omics analysis of a traditional fermented food reveals byproduct-associated fungal strains for waste-to-food upcycling.</title>
        <authorList>
            <consortium name="Lawrence Berkeley National Laboratory"/>
            <person name="Rekdal V.M."/>
            <person name="Villalobos-Escobedo J.M."/>
            <person name="Rodriguez-Valeron N."/>
            <person name="Garcia M.O."/>
            <person name="Vasquez D.P."/>
            <person name="Damayanti I."/>
            <person name="Sorensen P.M."/>
            <person name="Baidoo E.E."/>
            <person name="De Carvalho A.C."/>
            <person name="Riley R."/>
            <person name="Lipzen A."/>
            <person name="He G."/>
            <person name="Yan M."/>
            <person name="Haridas S."/>
            <person name="Daum C."/>
            <person name="Yoshinaga Y."/>
            <person name="Ng V."/>
            <person name="Grigoriev I.V."/>
            <person name="Munk R."/>
            <person name="Nuraida L."/>
            <person name="Wijaya C.H."/>
            <person name="Morales P.-C."/>
            <person name="Keasling J.D."/>
        </authorList>
    </citation>
    <scope>NUCLEOTIDE SEQUENCE [LARGE SCALE GENOMIC DNA]</scope>
    <source>
        <strain evidence="5 6">FGSC 2613</strain>
    </source>
</reference>
<comment type="similarity">
    <text evidence="2">Belongs to the beta-class carbonic anhydrase family.</text>
</comment>
<evidence type="ECO:0000256" key="2">
    <source>
        <dbReference type="ARBA" id="ARBA00006217"/>
    </source>
</evidence>
<dbReference type="Gene3D" id="3.40.1050.10">
    <property type="entry name" value="Carbonic anhydrase"/>
    <property type="match status" value="1"/>
</dbReference>
<keyword evidence="3" id="KW-0479">Metal-binding</keyword>
<evidence type="ECO:0000256" key="3">
    <source>
        <dbReference type="ARBA" id="ARBA00022723"/>
    </source>
</evidence>